<comment type="caution">
    <text evidence="2">The sequence shown here is derived from an EMBL/GenBank/DDBJ whole genome shotgun (WGS) entry which is preliminary data.</text>
</comment>
<proteinExistence type="predicted"/>
<evidence type="ECO:0000313" key="2">
    <source>
        <dbReference type="EMBL" id="GAA4545678.1"/>
    </source>
</evidence>
<feature type="compositionally biased region" description="Basic and acidic residues" evidence="1">
    <location>
        <begin position="157"/>
        <end position="185"/>
    </location>
</feature>
<protein>
    <recommendedName>
        <fullName evidence="4">Helix-turn-helix protein</fullName>
    </recommendedName>
</protein>
<evidence type="ECO:0000256" key="1">
    <source>
        <dbReference type="SAM" id="MobiDB-lite"/>
    </source>
</evidence>
<dbReference type="Proteomes" id="UP001501598">
    <property type="component" value="Unassembled WGS sequence"/>
</dbReference>
<gene>
    <name evidence="2" type="ORF">GCM10023175_25990</name>
</gene>
<accession>A0ABP8RQY8</accession>
<reference evidence="3" key="1">
    <citation type="journal article" date="2019" name="Int. J. Syst. Evol. Microbiol.">
        <title>The Global Catalogue of Microorganisms (GCM) 10K type strain sequencing project: providing services to taxonomists for standard genome sequencing and annotation.</title>
        <authorList>
            <consortium name="The Broad Institute Genomics Platform"/>
            <consortium name="The Broad Institute Genome Sequencing Center for Infectious Disease"/>
            <person name="Wu L."/>
            <person name="Ma J."/>
        </authorList>
    </citation>
    <scope>NUCLEOTIDE SEQUENCE [LARGE SCALE GENOMIC DNA]</scope>
    <source>
        <strain evidence="3">JCM 17906</strain>
    </source>
</reference>
<organism evidence="2 3">
    <name type="scientific">Pseudonocardia xishanensis</name>
    <dbReference type="NCBI Taxonomy" id="630995"/>
    <lineage>
        <taxon>Bacteria</taxon>
        <taxon>Bacillati</taxon>
        <taxon>Actinomycetota</taxon>
        <taxon>Actinomycetes</taxon>
        <taxon>Pseudonocardiales</taxon>
        <taxon>Pseudonocardiaceae</taxon>
        <taxon>Pseudonocardia</taxon>
    </lineage>
</organism>
<dbReference type="EMBL" id="BAABGT010000032">
    <property type="protein sequence ID" value="GAA4545678.1"/>
    <property type="molecule type" value="Genomic_DNA"/>
</dbReference>
<keyword evidence="3" id="KW-1185">Reference proteome</keyword>
<sequence>MNHGLAWRDEWLRAVVRRFPQRARVLAVAVAIHLRSHSRDATIFLSAETIAVEVGKGINHVKVARRELVDAGFLAPTGATRGGCKVYFLAVPPVALDDARLVAQERAIHARLRDRGGSRSGTPAGSDAGVPIRDVGGPDSASEGSRSGTLGGPELGPRTDESYRRGTTESVPIERSERAHARDAGVNDEAEGTDRAPLGAGPADPDDGEDDMIISAKAPTRPRRLITNPGPPNGRPRSAADIDYPGKPRAASPAARPGAASDPAATAPRPIRPRPGAPAGAARRPAPPESRQVLAPPVEPFWFREEDGTPTWRVWRRGGAEVRHVDDAMDGEWLYAPLFENGTVSRTHLVELHPHGGDVRLVIEAIFPGGAPWAGRAA</sequence>
<evidence type="ECO:0008006" key="4">
    <source>
        <dbReference type="Google" id="ProtNLM"/>
    </source>
</evidence>
<name>A0ABP8RQY8_9PSEU</name>
<feature type="compositionally biased region" description="Low complexity" evidence="1">
    <location>
        <begin position="247"/>
        <end position="269"/>
    </location>
</feature>
<feature type="region of interest" description="Disordered" evidence="1">
    <location>
        <begin position="112"/>
        <end position="293"/>
    </location>
</feature>
<evidence type="ECO:0000313" key="3">
    <source>
        <dbReference type="Proteomes" id="UP001501598"/>
    </source>
</evidence>